<dbReference type="PATRIC" id="fig|797209.4.peg.3963"/>
<dbReference type="GO" id="GO:0016747">
    <property type="term" value="F:acyltransferase activity, transferring groups other than amino-acyl groups"/>
    <property type="evidence" value="ECO:0007669"/>
    <property type="project" value="InterPro"/>
</dbReference>
<keyword evidence="2" id="KW-0012">Acyltransferase</keyword>
<proteinExistence type="inferred from homology"/>
<evidence type="ECO:0000313" key="8">
    <source>
        <dbReference type="Proteomes" id="UP000184203"/>
    </source>
</evidence>
<name>E7QZ08_HALPU</name>
<dbReference type="STRING" id="797209.GCA_000376445_00566"/>
<reference evidence="8" key="3">
    <citation type="submission" date="2016-11" db="EMBL/GenBank/DDBJ databases">
        <authorList>
            <person name="Varghese N."/>
            <person name="Submissions S."/>
        </authorList>
    </citation>
    <scope>NUCLEOTIDE SEQUENCE [LARGE SCALE GENOMIC DNA]</scope>
    <source>
        <strain evidence="8">DX253</strain>
    </source>
</reference>
<feature type="domain" description="N-acetyltransferase" evidence="4">
    <location>
        <begin position="12"/>
        <end position="178"/>
    </location>
</feature>
<dbReference type="SUPFAM" id="SSF55729">
    <property type="entry name" value="Acyl-CoA N-acyltransferases (Nat)"/>
    <property type="match status" value="1"/>
</dbReference>
<sequence length="186" mass="21018">MPGARIDGDERITLRTVEEEDVPFVQREATNPEIRYPMGKPLRTRAEVEAHLEEEHADRFLVCLDGDDAGPGTPEEGAVRRIGCVGVEDADWKRPELVYWLVPEAHGNGYGKAAVSLVIDYVFRTYATPAIGAGAFPFNDASRGLLESLGFTEEGRQRKYIFVDGEHRDIVQYGLLREEWRERKRA</sequence>
<evidence type="ECO:0000256" key="2">
    <source>
        <dbReference type="ARBA" id="ARBA00023315"/>
    </source>
</evidence>
<evidence type="ECO:0000313" key="6">
    <source>
        <dbReference type="EMBL" id="SHK04201.1"/>
    </source>
</evidence>
<keyword evidence="1 5" id="KW-0808">Transferase</keyword>
<dbReference type="Proteomes" id="UP000003751">
    <property type="component" value="Unassembled WGS sequence"/>
</dbReference>
<protein>
    <submittedName>
        <fullName evidence="6">Protein N-acetyltransferase, RimJ/RimL family</fullName>
    </submittedName>
    <submittedName>
        <fullName evidence="5">Protein N-acetyltransferase-like protein</fullName>
    </submittedName>
</protein>
<dbReference type="Gene3D" id="3.40.630.30">
    <property type="match status" value="1"/>
</dbReference>
<reference evidence="5 7" key="1">
    <citation type="journal article" date="2014" name="ISME J.">
        <title>Trehalose/2-sulfotrehalose biosynthesis and glycine-betaine uptake are widely spread mechanisms for osmoadaptation in the Halobacteriales.</title>
        <authorList>
            <person name="Youssef N.H."/>
            <person name="Savage-Ashlock K.N."/>
            <person name="McCully A.L."/>
            <person name="Luedtke B."/>
            <person name="Shaw E.I."/>
            <person name="Hoff W.D."/>
            <person name="Elshahed M.S."/>
        </authorList>
    </citation>
    <scope>NUCLEOTIDE SEQUENCE [LARGE SCALE GENOMIC DNA]</scope>
    <source>
        <strain evidence="5 7">DX253</strain>
    </source>
</reference>
<dbReference type="Proteomes" id="UP000184203">
    <property type="component" value="Unassembled WGS sequence"/>
</dbReference>
<gene>
    <name evidence="6" type="ORF">SAMN05444342_0372</name>
    <name evidence="5" type="ORF">ZOD2009_20243</name>
</gene>
<dbReference type="OrthoDB" id="120213at2157"/>
<dbReference type="InterPro" id="IPR051531">
    <property type="entry name" value="N-acetyltransferase"/>
</dbReference>
<dbReference type="PANTHER" id="PTHR43792">
    <property type="entry name" value="GNAT FAMILY, PUTATIVE (AFU_ORTHOLOGUE AFUA_3G00765)-RELATED-RELATED"/>
    <property type="match status" value="1"/>
</dbReference>
<dbReference type="AlphaFoldDB" id="E7QZ08"/>
<keyword evidence="8" id="KW-1185">Reference proteome</keyword>
<evidence type="ECO:0000259" key="4">
    <source>
        <dbReference type="PROSITE" id="PS51186"/>
    </source>
</evidence>
<accession>E7QZ08</accession>
<dbReference type="EMBL" id="AEMG01000028">
    <property type="protein sequence ID" value="EFW90424.1"/>
    <property type="molecule type" value="Genomic_DNA"/>
</dbReference>
<evidence type="ECO:0000256" key="1">
    <source>
        <dbReference type="ARBA" id="ARBA00022679"/>
    </source>
</evidence>
<organism evidence="5 7">
    <name type="scientific">Haladaptatus paucihalophilus DX253</name>
    <dbReference type="NCBI Taxonomy" id="797209"/>
    <lineage>
        <taxon>Archaea</taxon>
        <taxon>Methanobacteriati</taxon>
        <taxon>Methanobacteriota</taxon>
        <taxon>Stenosarchaea group</taxon>
        <taxon>Halobacteria</taxon>
        <taxon>Halobacteriales</taxon>
        <taxon>Haladaptataceae</taxon>
        <taxon>Haladaptatus</taxon>
    </lineage>
</organism>
<dbReference type="eggNOG" id="arCOG00842">
    <property type="taxonomic scope" value="Archaea"/>
</dbReference>
<dbReference type="Pfam" id="PF13302">
    <property type="entry name" value="Acetyltransf_3"/>
    <property type="match status" value="1"/>
</dbReference>
<dbReference type="EMBL" id="FRAN01000001">
    <property type="protein sequence ID" value="SHK04201.1"/>
    <property type="molecule type" value="Genomic_DNA"/>
</dbReference>
<comment type="similarity">
    <text evidence="3">Belongs to the acetyltransferase family. RimJ subfamily.</text>
</comment>
<dbReference type="PROSITE" id="PS51186">
    <property type="entry name" value="GNAT"/>
    <property type="match status" value="1"/>
</dbReference>
<evidence type="ECO:0000256" key="3">
    <source>
        <dbReference type="ARBA" id="ARBA00038502"/>
    </source>
</evidence>
<dbReference type="PANTHER" id="PTHR43792:SF8">
    <property type="entry name" value="[RIBOSOMAL PROTEIN US5]-ALANINE N-ACETYLTRANSFERASE"/>
    <property type="match status" value="1"/>
</dbReference>
<dbReference type="InterPro" id="IPR000182">
    <property type="entry name" value="GNAT_dom"/>
</dbReference>
<reference evidence="6" key="2">
    <citation type="submission" date="2016-11" db="EMBL/GenBank/DDBJ databases">
        <authorList>
            <person name="Jaros S."/>
            <person name="Januszkiewicz K."/>
            <person name="Wedrychowicz H."/>
        </authorList>
    </citation>
    <scope>NUCLEOTIDE SEQUENCE [LARGE SCALE GENOMIC DNA]</scope>
    <source>
        <strain evidence="6">DX253</strain>
    </source>
</reference>
<dbReference type="InterPro" id="IPR016181">
    <property type="entry name" value="Acyl_CoA_acyltransferase"/>
</dbReference>
<evidence type="ECO:0000313" key="7">
    <source>
        <dbReference type="Proteomes" id="UP000003751"/>
    </source>
</evidence>
<dbReference type="RefSeq" id="WP_007982956.1">
    <property type="nucleotide sequence ID" value="NZ_AEMG01000028.1"/>
</dbReference>
<evidence type="ECO:0000313" key="5">
    <source>
        <dbReference type="EMBL" id="EFW90424.1"/>
    </source>
</evidence>